<proteinExistence type="predicted"/>
<dbReference type="PANTHER" id="PTHR47481">
    <property type="match status" value="1"/>
</dbReference>
<dbReference type="PANTHER" id="PTHR47481:SF31">
    <property type="entry name" value="OS01G0873500 PROTEIN"/>
    <property type="match status" value="1"/>
</dbReference>
<comment type="caution">
    <text evidence="1">The sequence shown here is derived from an EMBL/GenBank/DDBJ whole genome shotgun (WGS) entry which is preliminary data.</text>
</comment>
<reference evidence="1" key="1">
    <citation type="submission" date="2022-03" db="EMBL/GenBank/DDBJ databases">
        <authorList>
            <person name="Sayadi A."/>
        </authorList>
    </citation>
    <scope>NUCLEOTIDE SEQUENCE</scope>
</reference>
<evidence type="ECO:0000313" key="1">
    <source>
        <dbReference type="EMBL" id="CAH2011353.1"/>
    </source>
</evidence>
<gene>
    <name evidence="1" type="ORF">ACAOBT_LOCUS32143</name>
</gene>
<dbReference type="OrthoDB" id="116316at2759"/>
<accession>A0A9P0MCC3</accession>
<protein>
    <submittedName>
        <fullName evidence="1">Uncharacterized protein</fullName>
    </submittedName>
</protein>
<dbReference type="Proteomes" id="UP001152888">
    <property type="component" value="Unassembled WGS sequence"/>
</dbReference>
<dbReference type="AlphaFoldDB" id="A0A9P0MCC3"/>
<dbReference type="EMBL" id="CAKOFQ010008066">
    <property type="protein sequence ID" value="CAH2011353.1"/>
    <property type="molecule type" value="Genomic_DNA"/>
</dbReference>
<organism evidence="1 2">
    <name type="scientific">Acanthoscelides obtectus</name>
    <name type="common">Bean weevil</name>
    <name type="synonym">Bruchus obtectus</name>
    <dbReference type="NCBI Taxonomy" id="200917"/>
    <lineage>
        <taxon>Eukaryota</taxon>
        <taxon>Metazoa</taxon>
        <taxon>Ecdysozoa</taxon>
        <taxon>Arthropoda</taxon>
        <taxon>Hexapoda</taxon>
        <taxon>Insecta</taxon>
        <taxon>Pterygota</taxon>
        <taxon>Neoptera</taxon>
        <taxon>Endopterygota</taxon>
        <taxon>Coleoptera</taxon>
        <taxon>Polyphaga</taxon>
        <taxon>Cucujiformia</taxon>
        <taxon>Chrysomeloidea</taxon>
        <taxon>Chrysomelidae</taxon>
        <taxon>Bruchinae</taxon>
        <taxon>Bruchini</taxon>
        <taxon>Acanthoscelides</taxon>
    </lineage>
</organism>
<sequence>MAVNYIPSIPKLKGRENYDEWSFAVENLLVLDNLVNYIKSEPEANFQANASDDAKTKAKLVLTIDPGLYVHIKETKTSLELWTKLRSMFDDSGFSRKITLLRHLISLRQENCDSMTSYVTQLVETAQRLKNTGFTITEEWVGSLLLAGLPEKFSPMIMAIEHSGLQITTDAIKSKLIDMEVSKNDVDSSGAAFAANNFKKQKFKNGAMSSSRVTVFSEIRHLVLVATKYATGGICDRDLFSASHKCSNAQALFGFTLGESK</sequence>
<evidence type="ECO:0000313" key="2">
    <source>
        <dbReference type="Proteomes" id="UP001152888"/>
    </source>
</evidence>
<name>A0A9P0MCC3_ACAOB</name>
<dbReference type="Pfam" id="PF14223">
    <property type="entry name" value="Retrotran_gag_2"/>
    <property type="match status" value="1"/>
</dbReference>
<keyword evidence="2" id="KW-1185">Reference proteome</keyword>